<proteinExistence type="predicted"/>
<dbReference type="Pfam" id="PF05036">
    <property type="entry name" value="SPOR"/>
    <property type="match status" value="1"/>
</dbReference>
<protein>
    <recommendedName>
        <fullName evidence="1">SPOR domain-containing protein</fullName>
    </recommendedName>
</protein>
<dbReference type="RefSeq" id="WP_126980326.1">
    <property type="nucleotide sequence ID" value="NZ_PQSP01000005.1"/>
</dbReference>
<comment type="caution">
    <text evidence="2">The sequence shown here is derived from an EMBL/GenBank/DDBJ whole genome shotgun (WGS) entry which is preliminary data.</text>
</comment>
<dbReference type="InterPro" id="IPR036680">
    <property type="entry name" value="SPOR-like_sf"/>
</dbReference>
<dbReference type="PROSITE" id="PS51724">
    <property type="entry name" value="SPOR"/>
    <property type="match status" value="1"/>
</dbReference>
<dbReference type="AlphaFoldDB" id="A0A433SCH8"/>
<feature type="domain" description="SPOR" evidence="1">
    <location>
        <begin position="126"/>
        <end position="203"/>
    </location>
</feature>
<gene>
    <name evidence="2" type="ORF">CUZ56_02155</name>
</gene>
<keyword evidence="3" id="KW-1185">Reference proteome</keyword>
<dbReference type="SUPFAM" id="SSF110997">
    <property type="entry name" value="Sporulation related repeat"/>
    <property type="match status" value="1"/>
</dbReference>
<reference evidence="2 3" key="1">
    <citation type="submission" date="2018-01" db="EMBL/GenBank/DDBJ databases">
        <title>Saezia sanguinis gen. nov., sp. nov., in the order Burkholderiales isolated from human blood.</title>
        <authorList>
            <person name="Medina-Pascual M.J."/>
            <person name="Valdezate S."/>
            <person name="Monzon S."/>
            <person name="Cuesta I."/>
            <person name="Carrasco G."/>
            <person name="Villalon P."/>
            <person name="Saez-Nieto J.A."/>
        </authorList>
    </citation>
    <scope>NUCLEOTIDE SEQUENCE [LARGE SCALE GENOMIC DNA]</scope>
    <source>
        <strain evidence="2 3">CNM695-12</strain>
    </source>
</reference>
<evidence type="ECO:0000259" key="1">
    <source>
        <dbReference type="PROSITE" id="PS51724"/>
    </source>
</evidence>
<dbReference type="InterPro" id="IPR007730">
    <property type="entry name" value="SPOR-like_dom"/>
</dbReference>
<dbReference type="EMBL" id="PQSP01000005">
    <property type="protein sequence ID" value="RUS66429.1"/>
    <property type="molecule type" value="Genomic_DNA"/>
</dbReference>
<accession>A0A433SCH8</accession>
<organism evidence="2 3">
    <name type="scientific">Saezia sanguinis</name>
    <dbReference type="NCBI Taxonomy" id="1965230"/>
    <lineage>
        <taxon>Bacteria</taxon>
        <taxon>Pseudomonadati</taxon>
        <taxon>Pseudomonadota</taxon>
        <taxon>Betaproteobacteria</taxon>
        <taxon>Burkholderiales</taxon>
        <taxon>Saeziaceae</taxon>
        <taxon>Saezia</taxon>
    </lineage>
</organism>
<sequence>MLRFLILVVLVINIAFYGWTQGWFGEKPGMENREPQRITNQVRPEALRTAPSSAANASNIAFPASAPAATTQTASAVPAPAPATVTPPRTDLVCIETGPLSGTQSSQLQQLVSTALPDEMWEMSVQTEPSSWAVYIGPFESEDEAQNKKAELAGLGVVSEIIRNRPQYQPGLTLGLFRERSNADRLMSTILEKNVTEARIVPWTLNPIGQLLRIAQATPEQRTQLDQLAAQATAPAFRLCETPHP</sequence>
<dbReference type="OrthoDB" id="9153162at2"/>
<evidence type="ECO:0000313" key="2">
    <source>
        <dbReference type="EMBL" id="RUS66429.1"/>
    </source>
</evidence>
<name>A0A433SCH8_9BURK</name>
<dbReference type="GO" id="GO:0042834">
    <property type="term" value="F:peptidoglycan binding"/>
    <property type="evidence" value="ECO:0007669"/>
    <property type="project" value="InterPro"/>
</dbReference>
<evidence type="ECO:0000313" key="3">
    <source>
        <dbReference type="Proteomes" id="UP000286947"/>
    </source>
</evidence>
<dbReference type="Proteomes" id="UP000286947">
    <property type="component" value="Unassembled WGS sequence"/>
</dbReference>